<dbReference type="Proteomes" id="UP000005631">
    <property type="component" value="Chromosome"/>
</dbReference>
<dbReference type="EMBL" id="CP003156">
    <property type="protein sequence ID" value="AEV33742.1"/>
    <property type="molecule type" value="Genomic_DNA"/>
</dbReference>
<dbReference type="STRING" id="926562.Oweho_2780"/>
<comment type="subcellular location">
    <subcellularLocation>
        <location evidence="1">Cell outer membrane</location>
    </subcellularLocation>
</comment>
<dbReference type="InterPro" id="IPR003423">
    <property type="entry name" value="OMP_efflux"/>
</dbReference>
<dbReference type="Gene3D" id="1.20.1600.10">
    <property type="entry name" value="Outer membrane efflux proteins (OEP)"/>
    <property type="match status" value="1"/>
</dbReference>
<feature type="signal peptide" evidence="8">
    <location>
        <begin position="1"/>
        <end position="21"/>
    </location>
</feature>
<keyword evidence="8" id="KW-0732">Signal</keyword>
<evidence type="ECO:0000256" key="8">
    <source>
        <dbReference type="SAM" id="SignalP"/>
    </source>
</evidence>
<dbReference type="GO" id="GO:0015288">
    <property type="term" value="F:porin activity"/>
    <property type="evidence" value="ECO:0007669"/>
    <property type="project" value="TreeGrafter"/>
</dbReference>
<dbReference type="eggNOG" id="COG1538">
    <property type="taxonomic scope" value="Bacteria"/>
</dbReference>
<evidence type="ECO:0000256" key="1">
    <source>
        <dbReference type="ARBA" id="ARBA00004442"/>
    </source>
</evidence>
<protein>
    <submittedName>
        <fullName evidence="9">Outer membrane protein</fullName>
    </submittedName>
</protein>
<dbReference type="PANTHER" id="PTHR30026:SF23">
    <property type="entry name" value="TO APRF-PUTATIVE OUTER MEMBRANE EFFLUX PROTEIN OR SECRETED ALKALINE PHOSPHATASE-RELATED"/>
    <property type="match status" value="1"/>
</dbReference>
<evidence type="ECO:0000313" key="10">
    <source>
        <dbReference type="Proteomes" id="UP000005631"/>
    </source>
</evidence>
<dbReference type="Pfam" id="PF02321">
    <property type="entry name" value="OEP"/>
    <property type="match status" value="1"/>
</dbReference>
<dbReference type="GO" id="GO:1990281">
    <property type="term" value="C:efflux pump complex"/>
    <property type="evidence" value="ECO:0007669"/>
    <property type="project" value="TreeGrafter"/>
</dbReference>
<proteinExistence type="inferred from homology"/>
<dbReference type="OrthoDB" id="581172at2"/>
<dbReference type="GO" id="GO:0009279">
    <property type="term" value="C:cell outer membrane"/>
    <property type="evidence" value="ECO:0007669"/>
    <property type="project" value="UniProtKB-SubCell"/>
</dbReference>
<keyword evidence="7" id="KW-0998">Cell outer membrane</keyword>
<dbReference type="HOGENOM" id="CLU_030568_2_0_10"/>
<dbReference type="RefSeq" id="WP_014203091.1">
    <property type="nucleotide sequence ID" value="NC_016599.1"/>
</dbReference>
<evidence type="ECO:0000256" key="6">
    <source>
        <dbReference type="ARBA" id="ARBA00023136"/>
    </source>
</evidence>
<dbReference type="KEGG" id="oho:Oweho_2780"/>
<dbReference type="GO" id="GO:0015562">
    <property type="term" value="F:efflux transmembrane transporter activity"/>
    <property type="evidence" value="ECO:0007669"/>
    <property type="project" value="InterPro"/>
</dbReference>
<sequence length="468" mass="53362">MKVIRLILLVFVFLQINLATAQQPDTVLTFEEYTDRVSEHHPLALQAQLRSSFGEATLLQSRAGFEPKAGADVNQKYFSGDKYYSLIDAGLKVPTWFGVELKGGYELNEGKYLNPEHYVPDAGLWYAGISVPLGQGLFIDERRAALRKAQIYAQSTQAEQKAMLNDLLYEAGKTYWAWFESFNKLLVYKEAYTTAQLRFEAIQRSAQLGDRPYIDTLEASIQVQNRQVSLWDAELEYQNATAQLGVFLWQDGNIPLELEDNTTPPSSQTISSTTVRPELVGQMDSLIDSHPQFLIYNYKVQELQVERRWKQEQLKPTVDLNYNAIAEPINGDVMENYSINNYKWGLSFSMPILLRKERAGLQLAKLKITETELQRSTKKAELQNKAINTINSWNTTANQVNQYRKTTQNYNQLLQGENRLFNIGESSLFMINSREMAYINAQIKLVELTAKNQKAELATQHALGVLSP</sequence>
<evidence type="ECO:0000313" key="9">
    <source>
        <dbReference type="EMBL" id="AEV33742.1"/>
    </source>
</evidence>
<accession>G8R076</accession>
<evidence type="ECO:0000256" key="2">
    <source>
        <dbReference type="ARBA" id="ARBA00007613"/>
    </source>
</evidence>
<keyword evidence="4" id="KW-1134">Transmembrane beta strand</keyword>
<reference evidence="9 10" key="1">
    <citation type="journal article" date="2012" name="Stand. Genomic Sci.">
        <title>Genome sequence of the orange-pigmented seawater bacterium Owenweeksia hongkongensis type strain (UST20020801(T)).</title>
        <authorList>
            <person name="Riedel T."/>
            <person name="Held B."/>
            <person name="Nolan M."/>
            <person name="Lucas S."/>
            <person name="Lapidus A."/>
            <person name="Tice H."/>
            <person name="Del Rio T.G."/>
            <person name="Cheng J.F."/>
            <person name="Han C."/>
            <person name="Tapia R."/>
            <person name="Goodwin L.A."/>
            <person name="Pitluck S."/>
            <person name="Liolios K."/>
            <person name="Mavromatis K."/>
            <person name="Pagani I."/>
            <person name="Ivanova N."/>
            <person name="Mikhailova N."/>
            <person name="Pati A."/>
            <person name="Chen A."/>
            <person name="Palaniappan K."/>
            <person name="Rohde M."/>
            <person name="Tindall B.J."/>
            <person name="Detter J.C."/>
            <person name="Goker M."/>
            <person name="Woyke T."/>
            <person name="Bristow J."/>
            <person name="Eisen J.A."/>
            <person name="Markowitz V."/>
            <person name="Hugenholtz P."/>
            <person name="Klenk H.P."/>
            <person name="Kyrpides N.C."/>
        </authorList>
    </citation>
    <scope>NUCLEOTIDE SEQUENCE</scope>
    <source>
        <strain evidence="10">DSM 17368 / JCM 12287 / NRRL B-23963</strain>
    </source>
</reference>
<feature type="chain" id="PRO_5003514115" evidence="8">
    <location>
        <begin position="22"/>
        <end position="468"/>
    </location>
</feature>
<comment type="similarity">
    <text evidence="2">Belongs to the outer membrane factor (OMF) (TC 1.B.17) family.</text>
</comment>
<keyword evidence="6" id="KW-0472">Membrane</keyword>
<name>G8R076_OWEHD</name>
<dbReference type="InterPro" id="IPR051906">
    <property type="entry name" value="TolC-like"/>
</dbReference>
<keyword evidence="10" id="KW-1185">Reference proteome</keyword>
<organism evidence="9 10">
    <name type="scientific">Owenweeksia hongkongensis (strain DSM 17368 / CIP 108786 / JCM 12287 / NRRL B-23963 / UST20020801)</name>
    <dbReference type="NCBI Taxonomy" id="926562"/>
    <lineage>
        <taxon>Bacteria</taxon>
        <taxon>Pseudomonadati</taxon>
        <taxon>Bacteroidota</taxon>
        <taxon>Flavobacteriia</taxon>
        <taxon>Flavobacteriales</taxon>
        <taxon>Owenweeksiaceae</taxon>
        <taxon>Owenweeksia</taxon>
    </lineage>
</organism>
<dbReference type="AlphaFoldDB" id="G8R076"/>
<dbReference type="PANTHER" id="PTHR30026">
    <property type="entry name" value="OUTER MEMBRANE PROTEIN TOLC"/>
    <property type="match status" value="1"/>
</dbReference>
<evidence type="ECO:0000256" key="5">
    <source>
        <dbReference type="ARBA" id="ARBA00022692"/>
    </source>
</evidence>
<evidence type="ECO:0000256" key="7">
    <source>
        <dbReference type="ARBA" id="ARBA00023237"/>
    </source>
</evidence>
<dbReference type="SUPFAM" id="SSF56954">
    <property type="entry name" value="Outer membrane efflux proteins (OEP)"/>
    <property type="match status" value="1"/>
</dbReference>
<keyword evidence="5" id="KW-0812">Transmembrane</keyword>
<evidence type="ECO:0000256" key="3">
    <source>
        <dbReference type="ARBA" id="ARBA00022448"/>
    </source>
</evidence>
<gene>
    <name evidence="9" type="ordered locus">Oweho_2780</name>
</gene>
<keyword evidence="3" id="KW-0813">Transport</keyword>
<evidence type="ECO:0000256" key="4">
    <source>
        <dbReference type="ARBA" id="ARBA00022452"/>
    </source>
</evidence>